<evidence type="ECO:0000256" key="1">
    <source>
        <dbReference type="SAM" id="MobiDB-lite"/>
    </source>
</evidence>
<keyword evidence="3" id="KW-1185">Reference proteome</keyword>
<dbReference type="Proteomes" id="UP001187192">
    <property type="component" value="Unassembled WGS sequence"/>
</dbReference>
<evidence type="ECO:0000313" key="3">
    <source>
        <dbReference type="Proteomes" id="UP001187192"/>
    </source>
</evidence>
<dbReference type="AlphaFoldDB" id="A0AA88D6B6"/>
<feature type="region of interest" description="Disordered" evidence="1">
    <location>
        <begin position="189"/>
        <end position="231"/>
    </location>
</feature>
<evidence type="ECO:0000313" key="2">
    <source>
        <dbReference type="EMBL" id="GMN28434.1"/>
    </source>
</evidence>
<reference evidence="2" key="1">
    <citation type="submission" date="2023-07" db="EMBL/GenBank/DDBJ databases">
        <title>draft genome sequence of fig (Ficus carica).</title>
        <authorList>
            <person name="Takahashi T."/>
            <person name="Nishimura K."/>
        </authorList>
    </citation>
    <scope>NUCLEOTIDE SEQUENCE</scope>
</reference>
<protein>
    <submittedName>
        <fullName evidence="2">Uncharacterized protein</fullName>
    </submittedName>
</protein>
<name>A0AA88D6B6_FICCA</name>
<comment type="caution">
    <text evidence="2">The sequence shown here is derived from an EMBL/GenBank/DDBJ whole genome shotgun (WGS) entry which is preliminary data.</text>
</comment>
<organism evidence="2 3">
    <name type="scientific">Ficus carica</name>
    <name type="common">Common fig</name>
    <dbReference type="NCBI Taxonomy" id="3494"/>
    <lineage>
        <taxon>Eukaryota</taxon>
        <taxon>Viridiplantae</taxon>
        <taxon>Streptophyta</taxon>
        <taxon>Embryophyta</taxon>
        <taxon>Tracheophyta</taxon>
        <taxon>Spermatophyta</taxon>
        <taxon>Magnoliopsida</taxon>
        <taxon>eudicotyledons</taxon>
        <taxon>Gunneridae</taxon>
        <taxon>Pentapetalae</taxon>
        <taxon>rosids</taxon>
        <taxon>fabids</taxon>
        <taxon>Rosales</taxon>
        <taxon>Moraceae</taxon>
        <taxon>Ficeae</taxon>
        <taxon>Ficus</taxon>
    </lineage>
</organism>
<gene>
    <name evidence="2" type="ORF">TIFTF001_041171</name>
</gene>
<proteinExistence type="predicted"/>
<accession>A0AA88D6B6</accession>
<dbReference type="EMBL" id="BTGU01001732">
    <property type="protein sequence ID" value="GMN28434.1"/>
    <property type="molecule type" value="Genomic_DNA"/>
</dbReference>
<sequence length="231" mass="26044">MMCNGEFLQKDPEEAFEYLNELAEKAHTWTGPSATDSTSRSRPAGVYQLREEDNLKAQIESLTRQIEALKTKEGRGIHMVARAESQEPCFANSAPQYHAQPPRNSLENTLHSFMEAQTRMNQKFESLFTQMVEESKEMKSQITKLTGALAVQERGKFPSQAQSNLTGQHMAQTSYSEGQNIKEVNAITTRSGKSLDEPSRTTVTSTNNATIYKDSQGRGTKFWQPRFEELP</sequence>
<feature type="compositionally biased region" description="Polar residues" evidence="1">
    <location>
        <begin position="200"/>
        <end position="210"/>
    </location>
</feature>